<evidence type="ECO:0000256" key="2">
    <source>
        <dbReference type="SAM" id="MobiDB-lite"/>
    </source>
</evidence>
<feature type="region of interest" description="Disordered" evidence="2">
    <location>
        <begin position="66"/>
        <end position="96"/>
    </location>
</feature>
<proteinExistence type="predicted"/>
<feature type="compositionally biased region" description="Basic and acidic residues" evidence="2">
    <location>
        <begin position="326"/>
        <end position="340"/>
    </location>
</feature>
<feature type="compositionally biased region" description="Basic and acidic residues" evidence="2">
    <location>
        <begin position="641"/>
        <end position="660"/>
    </location>
</feature>
<feature type="compositionally biased region" description="Polar residues" evidence="2">
    <location>
        <begin position="606"/>
        <end position="615"/>
    </location>
</feature>
<dbReference type="SUPFAM" id="SSF48403">
    <property type="entry name" value="Ankyrin repeat"/>
    <property type="match status" value="1"/>
</dbReference>
<feature type="repeat" description="ANK" evidence="1">
    <location>
        <begin position="96"/>
        <end position="128"/>
    </location>
</feature>
<feature type="compositionally biased region" description="Low complexity" evidence="2">
    <location>
        <begin position="410"/>
        <end position="441"/>
    </location>
</feature>
<keyword evidence="1" id="KW-0040">ANK repeat</keyword>
<feature type="compositionally biased region" description="Polar residues" evidence="2">
    <location>
        <begin position="69"/>
        <end position="83"/>
    </location>
</feature>
<evidence type="ECO:0000313" key="3">
    <source>
        <dbReference type="EMBL" id="CAF0794365.1"/>
    </source>
</evidence>
<dbReference type="SMART" id="SM00248">
    <property type="entry name" value="ANK"/>
    <property type="match status" value="3"/>
</dbReference>
<reference evidence="3" key="1">
    <citation type="submission" date="2021-02" db="EMBL/GenBank/DDBJ databases">
        <authorList>
            <person name="Nowell W R."/>
        </authorList>
    </citation>
    <scope>NUCLEOTIDE SEQUENCE</scope>
</reference>
<dbReference type="GO" id="GO:0005654">
    <property type="term" value="C:nucleoplasm"/>
    <property type="evidence" value="ECO:0007669"/>
    <property type="project" value="TreeGrafter"/>
</dbReference>
<feature type="region of interest" description="Disordered" evidence="2">
    <location>
        <begin position="524"/>
        <end position="775"/>
    </location>
</feature>
<dbReference type="AlphaFoldDB" id="A0A813S5E0"/>
<dbReference type="InterPro" id="IPR002110">
    <property type="entry name" value="Ankyrin_rpt"/>
</dbReference>
<feature type="compositionally biased region" description="Polar residues" evidence="2">
    <location>
        <begin position="278"/>
        <end position="303"/>
    </location>
</feature>
<feature type="repeat" description="ANK" evidence="1">
    <location>
        <begin position="129"/>
        <end position="161"/>
    </location>
</feature>
<name>A0A813S5E0_ADIRI</name>
<dbReference type="PROSITE" id="PS50088">
    <property type="entry name" value="ANK_REPEAT"/>
    <property type="match status" value="3"/>
</dbReference>
<feature type="compositionally biased region" description="Basic residues" evidence="2">
    <location>
        <begin position="1"/>
        <end position="10"/>
    </location>
</feature>
<dbReference type="PANTHER" id="PTHR24149:SF14">
    <property type="entry name" value="ANKYRIN REPEAT DOMAIN 12"/>
    <property type="match status" value="1"/>
</dbReference>
<organism evidence="3 4">
    <name type="scientific">Adineta ricciae</name>
    <name type="common">Rotifer</name>
    <dbReference type="NCBI Taxonomy" id="249248"/>
    <lineage>
        <taxon>Eukaryota</taxon>
        <taxon>Metazoa</taxon>
        <taxon>Spiralia</taxon>
        <taxon>Gnathifera</taxon>
        <taxon>Rotifera</taxon>
        <taxon>Eurotatoria</taxon>
        <taxon>Bdelloidea</taxon>
        <taxon>Adinetida</taxon>
        <taxon>Adinetidae</taxon>
        <taxon>Adineta</taxon>
    </lineage>
</organism>
<gene>
    <name evidence="3" type="ORF">XAT740_LOCUS2648</name>
</gene>
<feature type="compositionally biased region" description="Polar residues" evidence="2">
    <location>
        <begin position="25"/>
        <end position="35"/>
    </location>
</feature>
<dbReference type="PANTHER" id="PTHR24149">
    <property type="entry name" value="ANKYRIN REPEAT DOMAIN-CONTAINING PROTEIN 12"/>
    <property type="match status" value="1"/>
</dbReference>
<feature type="region of interest" description="Disordered" evidence="2">
    <location>
        <begin position="1"/>
        <end position="43"/>
    </location>
</feature>
<dbReference type="PROSITE" id="PS50297">
    <property type="entry name" value="ANK_REP_REGION"/>
    <property type="match status" value="3"/>
</dbReference>
<feature type="region of interest" description="Disordered" evidence="2">
    <location>
        <begin position="210"/>
        <end position="244"/>
    </location>
</feature>
<feature type="region of interest" description="Disordered" evidence="2">
    <location>
        <begin position="267"/>
        <end position="368"/>
    </location>
</feature>
<feature type="region of interest" description="Disordered" evidence="2">
    <location>
        <begin position="405"/>
        <end position="441"/>
    </location>
</feature>
<evidence type="ECO:0000256" key="1">
    <source>
        <dbReference type="PROSITE-ProRule" id="PRU00023"/>
    </source>
</evidence>
<dbReference type="Proteomes" id="UP000663828">
    <property type="component" value="Unassembled WGS sequence"/>
</dbReference>
<comment type="caution">
    <text evidence="3">The sequence shown here is derived from an EMBL/GenBank/DDBJ whole genome shotgun (WGS) entry which is preliminary data.</text>
</comment>
<accession>A0A813S5E0</accession>
<dbReference type="InterPro" id="IPR036770">
    <property type="entry name" value="Ankyrin_rpt-contain_sf"/>
</dbReference>
<dbReference type="EMBL" id="CAJNOR010000094">
    <property type="protein sequence ID" value="CAF0794365.1"/>
    <property type="molecule type" value="Genomic_DNA"/>
</dbReference>
<keyword evidence="4" id="KW-1185">Reference proteome</keyword>
<feature type="compositionally biased region" description="Acidic residues" evidence="2">
    <location>
        <begin position="535"/>
        <end position="560"/>
    </location>
</feature>
<feature type="compositionally biased region" description="Polar residues" evidence="2">
    <location>
        <begin position="749"/>
        <end position="773"/>
    </location>
</feature>
<feature type="repeat" description="ANK" evidence="1">
    <location>
        <begin position="162"/>
        <end position="194"/>
    </location>
</feature>
<feature type="region of interest" description="Disordered" evidence="2">
    <location>
        <begin position="475"/>
        <end position="507"/>
    </location>
</feature>
<dbReference type="Pfam" id="PF12796">
    <property type="entry name" value="Ank_2"/>
    <property type="match status" value="1"/>
</dbReference>
<protein>
    <submittedName>
        <fullName evidence="3">Uncharacterized protein</fullName>
    </submittedName>
</protein>
<evidence type="ECO:0000313" key="4">
    <source>
        <dbReference type="Proteomes" id="UP000663828"/>
    </source>
</evidence>
<feature type="compositionally biased region" description="Polar residues" evidence="2">
    <location>
        <begin position="661"/>
        <end position="728"/>
    </location>
</feature>
<sequence>MSVPGKKRRYPTASSPNESDDDNGEQPSTSTNQLSNKRRGSVAADFAPHRLIVSERQQMAVLKQLTAGDESNTGSQSPSSITPQPRPSKINRRNEHGETIVHIAARKGDLKQLRKVLKAGANVNEADNAGWTPLHEAVTKNQFKAARLLLKSGANSNAPGPEGQTPLVDAVLNNNTKMAELLLTYSADPSVVELTRLNETMASVLRRETTVLESSDNENDDEPISPLSPLTSDNDQEHDDKQHFHSSVVEQLDKDLCQHTTLAKIQRKKPYSGLGERSFQTLDSSPQSKTRSTSGNNEISASGKNPYDFESEEEGEILESSTEVSEGQKKKPIRKSESTRQRAHSGTFVSSVESSNVRKRSNKLDQIKEQEQQKIKSISDDEQLQHIYRVPPLKIVLARAVLQKTPETESSNPSNMNDDNNNLTLDPASASVASSSSSSLPLPVVEQNEKLLSSISTDIPIASPETDEKLVISTEDNDNHTNDDSSQAASLNDNEKYPPLSPTSSPQTIISSILDTVITQIESNNENQLHSLPVIEDDQMDVDEDEDEEEENEDDEEEQETIEKSSSNKSHKTEQERMSTRISSVSKMDLKPTTRTLRSHARGKRNLSTLVQTSASLNNNNGRRVSSRRRALDNKTLAIMNEKERKRRTTSERLKKDKDNLMNTDDMQTSSNSDDQTSENTNVEKSSLTTTTHANDEASSCSSTGAGDESSTSSSTTNPKQSNSTTDIDTLPPNKRRLRERNAGIPTASIPSTTTDASANSTVITDNSSTESATARDVPVNSIKQFLEIRQQIDKRHKTMLHEFVLPKVPKDFSETTMAKKSYLIASSFSSYSNTTPSAIGIKRLIAPHDLDPHLADVFTKQEDERYKMKIRHQVERDKLILSHEQEVLRLCGNATRSSLNQEIPFSYCSLLKDNEVYNNPSIQLPEKMVNNDYTTTELGKRGKHRWNGRSFIKWQEDSNLKYKRLSCELNDRQQLEVDTLYSMQRMVWLKHLPKESTSQSSSSSGRLSHLLTERYLPKVEINSNFWTNWETSPF</sequence>
<dbReference type="Gene3D" id="1.25.40.20">
    <property type="entry name" value="Ankyrin repeat-containing domain"/>
    <property type="match status" value="1"/>
</dbReference>
<dbReference type="InterPro" id="IPR053210">
    <property type="entry name" value="ANKRD12"/>
</dbReference>